<protein>
    <submittedName>
        <fullName evidence="1">FHA domain-containing protein</fullName>
    </submittedName>
</protein>
<sequence length="248" mass="26547">MRTVLLQIENGPGAGPAAGGPPPLEVQPGREVVFGRGGRSAPVDFPLGHPGVSRRAGVIRAVDDYWLLTNLSRTATLVVENPEGGGEFVKVPPRRVNAPVPFEFARVVVPVTDGSCSFLVFASQHSFIDCEAQDLPSGGDATISAFPLDESAKYFLVLVALCETRLRDCSSSVIPTVPEVLDRLRGVPGCAGLTRAAVNFHIDYLARTKLRVKAADGPGKADWQRAALVSIALRFDLVTERHLDRLEG</sequence>
<reference evidence="2" key="1">
    <citation type="journal article" date="2019" name="Int. J. Syst. Evol. Microbiol.">
        <title>The Global Catalogue of Microorganisms (GCM) 10K type strain sequencing project: providing services to taxonomists for standard genome sequencing and annotation.</title>
        <authorList>
            <consortium name="The Broad Institute Genomics Platform"/>
            <consortium name="The Broad Institute Genome Sequencing Center for Infectious Disease"/>
            <person name="Wu L."/>
            <person name="Ma J."/>
        </authorList>
    </citation>
    <scope>NUCLEOTIDE SEQUENCE [LARGE SCALE GENOMIC DNA]</scope>
    <source>
        <strain evidence="2">CCUG 49560</strain>
    </source>
</reference>
<comment type="caution">
    <text evidence="1">The sequence shown here is derived from an EMBL/GenBank/DDBJ whole genome shotgun (WGS) entry which is preliminary data.</text>
</comment>
<gene>
    <name evidence="1" type="ORF">ACFO8L_06725</name>
</gene>
<proteinExistence type="predicted"/>
<organism evidence="1 2">
    <name type="scientific">Sphaerisporangium corydalis</name>
    <dbReference type="NCBI Taxonomy" id="1441875"/>
    <lineage>
        <taxon>Bacteria</taxon>
        <taxon>Bacillati</taxon>
        <taxon>Actinomycetota</taxon>
        <taxon>Actinomycetes</taxon>
        <taxon>Streptosporangiales</taxon>
        <taxon>Streptosporangiaceae</taxon>
        <taxon>Sphaerisporangium</taxon>
    </lineage>
</organism>
<dbReference type="Proteomes" id="UP001595891">
    <property type="component" value="Unassembled WGS sequence"/>
</dbReference>
<evidence type="ECO:0000313" key="2">
    <source>
        <dbReference type="Proteomes" id="UP001595891"/>
    </source>
</evidence>
<dbReference type="SUPFAM" id="SSF49879">
    <property type="entry name" value="SMAD/FHA domain"/>
    <property type="match status" value="1"/>
</dbReference>
<accession>A0ABV9E895</accession>
<dbReference type="EMBL" id="JBHSFN010000003">
    <property type="protein sequence ID" value="MFC4585756.1"/>
    <property type="molecule type" value="Genomic_DNA"/>
</dbReference>
<keyword evidence="2" id="KW-1185">Reference proteome</keyword>
<dbReference type="RefSeq" id="WP_262841257.1">
    <property type="nucleotide sequence ID" value="NZ_JANZYP010000004.1"/>
</dbReference>
<evidence type="ECO:0000313" key="1">
    <source>
        <dbReference type="EMBL" id="MFC4585756.1"/>
    </source>
</evidence>
<name>A0ABV9E895_9ACTN</name>
<dbReference type="InterPro" id="IPR008984">
    <property type="entry name" value="SMAD_FHA_dom_sf"/>
</dbReference>